<dbReference type="AlphaFoldDB" id="A0A0C3K8I8"/>
<keyword evidence="3" id="KW-1185">Reference proteome</keyword>
<reference evidence="3" key="2">
    <citation type="submission" date="2015-01" db="EMBL/GenBank/DDBJ databases">
        <title>Evolutionary Origins and Diversification of the Mycorrhizal Mutualists.</title>
        <authorList>
            <consortium name="DOE Joint Genome Institute"/>
            <consortium name="Mycorrhizal Genomics Consortium"/>
            <person name="Kohler A."/>
            <person name="Kuo A."/>
            <person name="Nagy L.G."/>
            <person name="Floudas D."/>
            <person name="Copeland A."/>
            <person name="Barry K.W."/>
            <person name="Cichocki N."/>
            <person name="Veneault-Fourrey C."/>
            <person name="LaButti K."/>
            <person name="Lindquist E.A."/>
            <person name="Lipzen A."/>
            <person name="Lundell T."/>
            <person name="Morin E."/>
            <person name="Murat C."/>
            <person name="Riley R."/>
            <person name="Ohm R."/>
            <person name="Sun H."/>
            <person name="Tunlid A."/>
            <person name="Henrissat B."/>
            <person name="Grigoriev I.V."/>
            <person name="Hibbett D.S."/>
            <person name="Martin F."/>
        </authorList>
    </citation>
    <scope>NUCLEOTIDE SEQUENCE [LARGE SCALE GENOMIC DNA]</scope>
    <source>
        <strain evidence="3">Marx 270</strain>
    </source>
</reference>
<name>A0A0C3K8I8_PISTI</name>
<feature type="compositionally biased region" description="Basic and acidic residues" evidence="1">
    <location>
        <begin position="37"/>
        <end position="50"/>
    </location>
</feature>
<reference evidence="2 3" key="1">
    <citation type="submission" date="2014-04" db="EMBL/GenBank/DDBJ databases">
        <authorList>
            <consortium name="DOE Joint Genome Institute"/>
            <person name="Kuo A."/>
            <person name="Kohler A."/>
            <person name="Costa M.D."/>
            <person name="Nagy L.G."/>
            <person name="Floudas D."/>
            <person name="Copeland A."/>
            <person name="Barry K.W."/>
            <person name="Cichocki N."/>
            <person name="Veneault-Fourrey C."/>
            <person name="LaButti K."/>
            <person name="Lindquist E.A."/>
            <person name="Lipzen A."/>
            <person name="Lundell T."/>
            <person name="Morin E."/>
            <person name="Murat C."/>
            <person name="Sun H."/>
            <person name="Tunlid A."/>
            <person name="Henrissat B."/>
            <person name="Grigoriev I.V."/>
            <person name="Hibbett D.S."/>
            <person name="Martin F."/>
            <person name="Nordberg H.P."/>
            <person name="Cantor M.N."/>
            <person name="Hua S.X."/>
        </authorList>
    </citation>
    <scope>NUCLEOTIDE SEQUENCE [LARGE SCALE GENOMIC DNA]</scope>
    <source>
        <strain evidence="2 3">Marx 270</strain>
    </source>
</reference>
<evidence type="ECO:0000256" key="1">
    <source>
        <dbReference type="SAM" id="MobiDB-lite"/>
    </source>
</evidence>
<dbReference type="HOGENOM" id="CLU_2528348_0_0_1"/>
<proteinExistence type="predicted"/>
<evidence type="ECO:0000313" key="2">
    <source>
        <dbReference type="EMBL" id="KIO05867.1"/>
    </source>
</evidence>
<dbReference type="Proteomes" id="UP000054217">
    <property type="component" value="Unassembled WGS sequence"/>
</dbReference>
<dbReference type="EMBL" id="KN831965">
    <property type="protein sequence ID" value="KIO05867.1"/>
    <property type="molecule type" value="Genomic_DNA"/>
</dbReference>
<accession>A0A0C3K8I8</accession>
<dbReference type="InParanoid" id="A0A0C3K8I8"/>
<protein>
    <submittedName>
        <fullName evidence="2">Uncharacterized protein</fullName>
    </submittedName>
</protein>
<gene>
    <name evidence="2" type="ORF">M404DRAFT_999585</name>
</gene>
<organism evidence="2 3">
    <name type="scientific">Pisolithus tinctorius Marx 270</name>
    <dbReference type="NCBI Taxonomy" id="870435"/>
    <lineage>
        <taxon>Eukaryota</taxon>
        <taxon>Fungi</taxon>
        <taxon>Dikarya</taxon>
        <taxon>Basidiomycota</taxon>
        <taxon>Agaricomycotina</taxon>
        <taxon>Agaricomycetes</taxon>
        <taxon>Agaricomycetidae</taxon>
        <taxon>Boletales</taxon>
        <taxon>Sclerodermatineae</taxon>
        <taxon>Pisolithaceae</taxon>
        <taxon>Pisolithus</taxon>
    </lineage>
</organism>
<sequence>MVYWLFQAPRIPKRLSTSVRRRQKQGENLTSQGTAEKFPETKDPLKRGPRESSPPGPQREWYILACSPLSPSFDTSVLQDDHKQ</sequence>
<evidence type="ECO:0000313" key="3">
    <source>
        <dbReference type="Proteomes" id="UP000054217"/>
    </source>
</evidence>
<feature type="region of interest" description="Disordered" evidence="1">
    <location>
        <begin position="16"/>
        <end position="60"/>
    </location>
</feature>